<sequence>MTFDIFISKRFWATELREINIGWQILIDWFIECVMSRLIMSVKATALSDLSSPDLLFLNSHIFTCSFPALQLPSTFSATTELGLQMTFIL</sequence>
<proteinExistence type="predicted"/>
<reference evidence="3" key="1">
    <citation type="submission" date="2017-02" db="UniProtKB">
        <authorList>
            <consortium name="WormBaseParasite"/>
        </authorList>
    </citation>
    <scope>IDENTIFICATION</scope>
</reference>
<evidence type="ECO:0000313" key="3">
    <source>
        <dbReference type="WBParaSite" id="BPAG_0000820401-mRNA-1"/>
    </source>
</evidence>
<name>A0A0N4TIX1_BRUPA</name>
<dbReference type="AlphaFoldDB" id="A0A0N4TIX1"/>
<organism evidence="3">
    <name type="scientific">Brugia pahangi</name>
    <name type="common">Filarial nematode worm</name>
    <dbReference type="NCBI Taxonomy" id="6280"/>
    <lineage>
        <taxon>Eukaryota</taxon>
        <taxon>Metazoa</taxon>
        <taxon>Ecdysozoa</taxon>
        <taxon>Nematoda</taxon>
        <taxon>Chromadorea</taxon>
        <taxon>Rhabditida</taxon>
        <taxon>Spirurina</taxon>
        <taxon>Spiruromorpha</taxon>
        <taxon>Filarioidea</taxon>
        <taxon>Onchocercidae</taxon>
        <taxon>Brugia</taxon>
    </lineage>
</organism>
<keyword evidence="2" id="KW-1185">Reference proteome</keyword>
<reference evidence="1 2" key="2">
    <citation type="submission" date="2018-11" db="EMBL/GenBank/DDBJ databases">
        <authorList>
            <consortium name="Pathogen Informatics"/>
        </authorList>
    </citation>
    <scope>NUCLEOTIDE SEQUENCE [LARGE SCALE GENOMIC DNA]</scope>
</reference>
<evidence type="ECO:0000313" key="2">
    <source>
        <dbReference type="Proteomes" id="UP000278627"/>
    </source>
</evidence>
<accession>A0A0N4TIX1</accession>
<dbReference type="EMBL" id="UZAD01013131">
    <property type="protein sequence ID" value="VDN89352.1"/>
    <property type="molecule type" value="Genomic_DNA"/>
</dbReference>
<evidence type="ECO:0000313" key="1">
    <source>
        <dbReference type="EMBL" id="VDN89352.1"/>
    </source>
</evidence>
<protein>
    <submittedName>
        <fullName evidence="3">Ovule protein</fullName>
    </submittedName>
</protein>
<dbReference type="Proteomes" id="UP000278627">
    <property type="component" value="Unassembled WGS sequence"/>
</dbReference>
<dbReference type="WBParaSite" id="BPAG_0000820401-mRNA-1">
    <property type="protein sequence ID" value="BPAG_0000820401-mRNA-1"/>
    <property type="gene ID" value="BPAG_0000820401"/>
</dbReference>
<gene>
    <name evidence="1" type="ORF">BPAG_LOCUS8166</name>
</gene>